<feature type="repeat" description="ANK" evidence="6">
    <location>
        <begin position="63"/>
        <end position="95"/>
    </location>
</feature>
<proteinExistence type="inferred from homology"/>
<accession>A0A8T3CEX9</accession>
<keyword evidence="4" id="KW-0833">Ubl conjugation pathway</keyword>
<evidence type="ECO:0000256" key="5">
    <source>
        <dbReference type="ARBA" id="ARBA00023043"/>
    </source>
</evidence>
<dbReference type="InterPro" id="IPR036770">
    <property type="entry name" value="Ankyrin_rpt-contain_sf"/>
</dbReference>
<dbReference type="PROSITE" id="PS50225">
    <property type="entry name" value="SOCS"/>
    <property type="match status" value="1"/>
</dbReference>
<dbReference type="InterPro" id="IPR001496">
    <property type="entry name" value="SOCS_box"/>
</dbReference>
<gene>
    <name evidence="9" type="ORF">AGOR_G00232870</name>
</gene>
<feature type="repeat" description="ANK" evidence="6">
    <location>
        <begin position="96"/>
        <end position="128"/>
    </location>
</feature>
<dbReference type="FunFam" id="1.25.40.20:FF:000016">
    <property type="entry name" value="Ankyrin repeat and SOCS box containing 5"/>
    <property type="match status" value="1"/>
</dbReference>
<dbReference type="PROSITE" id="PS50088">
    <property type="entry name" value="ANK_REPEAT"/>
    <property type="match status" value="4"/>
</dbReference>
<dbReference type="InterPro" id="IPR002110">
    <property type="entry name" value="Ankyrin_rpt"/>
</dbReference>
<feature type="domain" description="SOCS box" evidence="8">
    <location>
        <begin position="226"/>
        <end position="293"/>
    </location>
</feature>
<evidence type="ECO:0000256" key="6">
    <source>
        <dbReference type="PROSITE-ProRule" id="PRU00023"/>
    </source>
</evidence>
<dbReference type="InterPro" id="IPR036872">
    <property type="entry name" value="CH_dom_sf"/>
</dbReference>
<dbReference type="GO" id="GO:0016567">
    <property type="term" value="P:protein ubiquitination"/>
    <property type="evidence" value="ECO:0007669"/>
    <property type="project" value="TreeGrafter"/>
</dbReference>
<dbReference type="SMART" id="SM00969">
    <property type="entry name" value="SOCS_box"/>
    <property type="match status" value="1"/>
</dbReference>
<dbReference type="EMBL" id="JAERUA010000023">
    <property type="protein sequence ID" value="KAI1883563.1"/>
    <property type="molecule type" value="Genomic_DNA"/>
</dbReference>
<evidence type="ECO:0000256" key="3">
    <source>
        <dbReference type="ARBA" id="ARBA00022737"/>
    </source>
</evidence>
<reference evidence="9" key="1">
    <citation type="submission" date="2021-01" db="EMBL/GenBank/DDBJ databases">
        <authorList>
            <person name="Zahm M."/>
            <person name="Roques C."/>
            <person name="Cabau C."/>
            <person name="Klopp C."/>
            <person name="Donnadieu C."/>
            <person name="Jouanno E."/>
            <person name="Lampietro C."/>
            <person name="Louis A."/>
            <person name="Herpin A."/>
            <person name="Echchiki A."/>
            <person name="Berthelot C."/>
            <person name="Parey E."/>
            <person name="Roest-Crollius H."/>
            <person name="Braasch I."/>
            <person name="Postlethwait J."/>
            <person name="Bobe J."/>
            <person name="Montfort J."/>
            <person name="Bouchez O."/>
            <person name="Begum T."/>
            <person name="Mejri S."/>
            <person name="Adams A."/>
            <person name="Chen W.-J."/>
            <person name="Guiguen Y."/>
        </authorList>
    </citation>
    <scope>NUCLEOTIDE SEQUENCE</scope>
    <source>
        <tissue evidence="9">Blood</tissue>
    </source>
</reference>
<name>A0A8T3CEX9_9TELE</name>
<dbReference type="Proteomes" id="UP000829720">
    <property type="component" value="Unassembled WGS sequence"/>
</dbReference>
<feature type="region of interest" description="Disordered" evidence="7">
    <location>
        <begin position="503"/>
        <end position="523"/>
    </location>
</feature>
<dbReference type="InterPro" id="IPR036036">
    <property type="entry name" value="SOCS_box-like_dom_sf"/>
</dbReference>
<dbReference type="Gene3D" id="1.25.40.20">
    <property type="entry name" value="Ankyrin repeat-containing domain"/>
    <property type="match status" value="1"/>
</dbReference>
<dbReference type="SMART" id="SM00248">
    <property type="entry name" value="ANK"/>
    <property type="match status" value="6"/>
</dbReference>
<evidence type="ECO:0000256" key="7">
    <source>
        <dbReference type="SAM" id="MobiDB-lite"/>
    </source>
</evidence>
<evidence type="ECO:0000256" key="1">
    <source>
        <dbReference type="ARBA" id="ARBA00004906"/>
    </source>
</evidence>
<keyword evidence="10" id="KW-1185">Reference proteome</keyword>
<sequence>MNDVEEFDDDDRTVWNAFAVILDIDSGSWADRSPLHEAAGRGRLLTVRNLIAQGCNVDVRTIDHVTPLHEACLGNHVACARALIDAGANVNATTIDGVTPLFNACMAGSGACTEVLLENGARPQAEASQPSPIHEATSKGEFACVEALIKWGTDVDYDIPHLGTPLFIACISKQLICTRKLLDGGANVQKGKFLETPLHAAAEKNCTDIIKVLLDYGANVNARNQELKRPVESAPPSSLAEGFLLVHEAMPRSLSQLCRLRIRACIGRDRLHLIPQLHLPTPLKNFLRNIRRDFSNGYLVAEIFSWYYPEDFSMHSYENGASLPTKMSNWYQIEKFLLKQNLRLPKEAVDGTIHCKPGAAEFLIQEIYSLLTNRRVRSPWDGEVDFTDRTYQEKLPMVARATASKAIKNNLRLSEVIAEPSIDANRQKVKAIIHMHRQRRQAERAEDPKRFNVKPTLGELAVRLPPTSLKWEMSSESHGSTKMSSITRGNKAIVHFKEINVRQTDKPSVRSSTGMAVPQSEGF</sequence>
<evidence type="ECO:0000256" key="4">
    <source>
        <dbReference type="ARBA" id="ARBA00022786"/>
    </source>
</evidence>
<feature type="repeat" description="ANK" evidence="6">
    <location>
        <begin position="30"/>
        <end position="62"/>
    </location>
</feature>
<organism evidence="9 10">
    <name type="scientific">Albula goreensis</name>
    <dbReference type="NCBI Taxonomy" id="1534307"/>
    <lineage>
        <taxon>Eukaryota</taxon>
        <taxon>Metazoa</taxon>
        <taxon>Chordata</taxon>
        <taxon>Craniata</taxon>
        <taxon>Vertebrata</taxon>
        <taxon>Euteleostomi</taxon>
        <taxon>Actinopterygii</taxon>
        <taxon>Neopterygii</taxon>
        <taxon>Teleostei</taxon>
        <taxon>Albuliformes</taxon>
        <taxon>Albulidae</taxon>
        <taxon>Albula</taxon>
    </lineage>
</organism>
<dbReference type="GO" id="GO:0045732">
    <property type="term" value="P:positive regulation of protein catabolic process"/>
    <property type="evidence" value="ECO:0007669"/>
    <property type="project" value="TreeGrafter"/>
</dbReference>
<comment type="caution">
    <text evidence="9">The sequence shown here is derived from an EMBL/GenBank/DDBJ whole genome shotgun (WGS) entry which is preliminary data.</text>
</comment>
<dbReference type="AlphaFoldDB" id="A0A8T3CEX9"/>
<dbReference type="Pfam" id="PF06294">
    <property type="entry name" value="CH_2"/>
    <property type="match status" value="1"/>
</dbReference>
<dbReference type="SUPFAM" id="SSF48403">
    <property type="entry name" value="Ankyrin repeat"/>
    <property type="match status" value="1"/>
</dbReference>
<evidence type="ECO:0000313" key="9">
    <source>
        <dbReference type="EMBL" id="KAI1883563.1"/>
    </source>
</evidence>
<keyword evidence="3" id="KW-0677">Repeat</keyword>
<dbReference type="InterPro" id="IPR051573">
    <property type="entry name" value="Ankyrin-SOCS_box_domain"/>
</dbReference>
<evidence type="ECO:0000256" key="2">
    <source>
        <dbReference type="ARBA" id="ARBA00005949"/>
    </source>
</evidence>
<dbReference type="Gene3D" id="1.10.418.10">
    <property type="entry name" value="Calponin-like domain"/>
    <property type="match status" value="1"/>
</dbReference>
<evidence type="ECO:0000259" key="8">
    <source>
        <dbReference type="PROSITE" id="PS50225"/>
    </source>
</evidence>
<dbReference type="SUPFAM" id="SSF158235">
    <property type="entry name" value="SOCS box-like"/>
    <property type="match status" value="1"/>
</dbReference>
<comment type="pathway">
    <text evidence="1">Protein modification; protein ubiquitination.</text>
</comment>
<protein>
    <recommendedName>
        <fullName evidence="8">SOCS box domain-containing protein</fullName>
    </recommendedName>
</protein>
<dbReference type="InterPro" id="IPR010441">
    <property type="entry name" value="CH_2"/>
</dbReference>
<comment type="similarity">
    <text evidence="2">Belongs to the ankyrin SOCS box (ASB) family.</text>
</comment>
<dbReference type="PANTHER" id="PTHR24136">
    <property type="entry name" value="SOWAH (DROSOPHILA) HOMOLOG"/>
    <property type="match status" value="1"/>
</dbReference>
<feature type="repeat" description="ANK" evidence="6">
    <location>
        <begin position="193"/>
        <end position="225"/>
    </location>
</feature>
<keyword evidence="5 6" id="KW-0040">ANK repeat</keyword>
<dbReference type="PANTHER" id="PTHR24136:SF18">
    <property type="entry name" value="ANKYRIN REPEAT AND SOCS BOX PROTEIN 5"/>
    <property type="match status" value="1"/>
</dbReference>
<dbReference type="GO" id="GO:0035556">
    <property type="term" value="P:intracellular signal transduction"/>
    <property type="evidence" value="ECO:0007669"/>
    <property type="project" value="InterPro"/>
</dbReference>
<dbReference type="PROSITE" id="PS50297">
    <property type="entry name" value="ANK_REP_REGION"/>
    <property type="match status" value="3"/>
</dbReference>
<dbReference type="Pfam" id="PF12796">
    <property type="entry name" value="Ank_2"/>
    <property type="match status" value="2"/>
</dbReference>
<dbReference type="GO" id="GO:0005737">
    <property type="term" value="C:cytoplasm"/>
    <property type="evidence" value="ECO:0007669"/>
    <property type="project" value="UniProtKB-ARBA"/>
</dbReference>
<evidence type="ECO:0000313" key="10">
    <source>
        <dbReference type="Proteomes" id="UP000829720"/>
    </source>
</evidence>
<dbReference type="OrthoDB" id="3246549at2759"/>